<feature type="coiled-coil region" evidence="1">
    <location>
        <begin position="222"/>
        <end position="249"/>
    </location>
</feature>
<evidence type="ECO:0000313" key="3">
    <source>
        <dbReference type="Proteomes" id="UP000295443"/>
    </source>
</evidence>
<dbReference type="RefSeq" id="WP_131444412.1">
    <property type="nucleotide sequence ID" value="NZ_SJZB01000003.1"/>
</dbReference>
<protein>
    <submittedName>
        <fullName evidence="2">Uncharacterized protein</fullName>
    </submittedName>
</protein>
<proteinExistence type="predicted"/>
<feature type="coiled-coil region" evidence="1">
    <location>
        <begin position="96"/>
        <end position="123"/>
    </location>
</feature>
<gene>
    <name evidence="2" type="ORF">EZJ19_00850</name>
</gene>
<keyword evidence="3" id="KW-1185">Reference proteome</keyword>
<reference evidence="2 3" key="1">
    <citation type="submission" date="2019-03" db="EMBL/GenBank/DDBJ databases">
        <title>Genome sequence of Thiobacillaceae bacterium LSR1, a sulfur-oxidizing bacterium isolated from freshwater sediment.</title>
        <authorList>
            <person name="Li S."/>
        </authorList>
    </citation>
    <scope>NUCLEOTIDE SEQUENCE [LARGE SCALE GENOMIC DNA]</scope>
    <source>
        <strain evidence="2 3">LSR1</strain>
    </source>
</reference>
<dbReference type="Proteomes" id="UP000295443">
    <property type="component" value="Unassembled WGS sequence"/>
</dbReference>
<keyword evidence="1" id="KW-0175">Coiled coil</keyword>
<accession>A0A4R1BQX9</accession>
<organism evidence="2 3">
    <name type="scientific">Parasulfuritortus cantonensis</name>
    <dbReference type="NCBI Taxonomy" id="2528202"/>
    <lineage>
        <taxon>Bacteria</taxon>
        <taxon>Pseudomonadati</taxon>
        <taxon>Pseudomonadota</taxon>
        <taxon>Betaproteobacteria</taxon>
        <taxon>Nitrosomonadales</taxon>
        <taxon>Thiobacillaceae</taxon>
        <taxon>Parasulfuritortus</taxon>
    </lineage>
</organism>
<comment type="caution">
    <text evidence="2">The sequence shown here is derived from an EMBL/GenBank/DDBJ whole genome shotgun (WGS) entry which is preliminary data.</text>
</comment>
<name>A0A4R1BQX9_9PROT</name>
<dbReference type="EMBL" id="SJZB01000003">
    <property type="protein sequence ID" value="TCJ20153.1"/>
    <property type="molecule type" value="Genomic_DNA"/>
</dbReference>
<evidence type="ECO:0000256" key="1">
    <source>
        <dbReference type="SAM" id="Coils"/>
    </source>
</evidence>
<dbReference type="AlphaFoldDB" id="A0A4R1BQX9"/>
<evidence type="ECO:0000313" key="2">
    <source>
        <dbReference type="EMBL" id="TCJ20153.1"/>
    </source>
</evidence>
<sequence>MNQDQERAIRAFLDDPAANPLHVTPEHSVDDEVTRLHFDLVQKQNDLQQRLHELTLKENRLEAQRQAQDAFEADLARREERTEDTYQTYKSWLGDLDKRRDTIEERERELNVQEKDLKVAGARLKRDGDAKKVSDKARTEALIQRFTTERDYRQAGEAYKPIVDDWKIEQRVQELAKLTARTKTVRTSMATLAREFKETLGDRETDDLMDADEVLFRIGNAAGVALKRARALEVKLKEAEKQRHQTAHKAATAYLQPLDDAGQTMVLCILYNSNYELGKFLGADPAYYKSMSERLAEVKKQTHDYVRNKIKDYLKQGWTLEKGLAHLDSEISQAMPTEQEAYGPRVERAIAAVVAERLTKANAQ</sequence>